<sequence length="60" mass="6455">MATVIGAVIKEVWKHLSVQHSPIEQGDREGLESAICATFPNDGTRLDCNARLNGSCSTAR</sequence>
<name>A0A455UMW9_9GAMM</name>
<organism evidence="1 2">
    <name type="scientific">Vreelandella sulfidaeris</name>
    <dbReference type="NCBI Taxonomy" id="115553"/>
    <lineage>
        <taxon>Bacteria</taxon>
        <taxon>Pseudomonadati</taxon>
        <taxon>Pseudomonadota</taxon>
        <taxon>Gammaproteobacteria</taxon>
        <taxon>Oceanospirillales</taxon>
        <taxon>Halomonadaceae</taxon>
        <taxon>Vreelandella</taxon>
    </lineage>
</organism>
<keyword evidence="1" id="KW-0614">Plasmid</keyword>
<accession>A0A455UMW9</accession>
<geneLocation type="plasmid" evidence="2">
    <name>pbaa-803-a dna</name>
</geneLocation>
<dbReference type="EMBL" id="AP019515">
    <property type="protein sequence ID" value="BBI65658.1"/>
    <property type="molecule type" value="Genomic_DNA"/>
</dbReference>
<protein>
    <submittedName>
        <fullName evidence="1">Uncharacterized protein</fullName>
    </submittedName>
</protein>
<dbReference type="Proteomes" id="UP000320231">
    <property type="component" value="Plasmid pBAA-803-A"/>
</dbReference>
<reference evidence="1 2" key="1">
    <citation type="journal article" date="2019" name="Microbiol. Resour. Announc.">
        <title>Complete Genome Sequence of Halomonas sulfidaeris Strain Esulfide1 Isolated from a Metal Sulfide Rock at a Depth of 2,200 Meters, Obtained Using Nanopore Sequencing.</title>
        <authorList>
            <person name="Saito M."/>
            <person name="Nishigata A."/>
            <person name="Galipon J."/>
            <person name="Arakawa K."/>
        </authorList>
    </citation>
    <scope>NUCLEOTIDE SEQUENCE [LARGE SCALE GENOMIC DNA]</scope>
    <source>
        <strain evidence="1 2">ATCC BAA-803</strain>
        <plasmid evidence="2">pbaa-803-a dna</plasmid>
    </source>
</reference>
<evidence type="ECO:0000313" key="1">
    <source>
        <dbReference type="EMBL" id="BBI65658.1"/>
    </source>
</evidence>
<dbReference type="KEGG" id="hsr:HSBAA_PA_2610"/>
<dbReference type="AlphaFoldDB" id="A0A455UMW9"/>
<proteinExistence type="predicted"/>
<evidence type="ECO:0000313" key="2">
    <source>
        <dbReference type="Proteomes" id="UP000320231"/>
    </source>
</evidence>
<gene>
    <name evidence="1" type="ORF">HSBAA_PA_2610</name>
</gene>